<dbReference type="Proteomes" id="UP000643403">
    <property type="component" value="Unassembled WGS sequence"/>
</dbReference>
<dbReference type="InterPro" id="IPR050400">
    <property type="entry name" value="Bact_Cytoskel_RodZ"/>
</dbReference>
<dbReference type="Gene3D" id="1.10.260.40">
    <property type="entry name" value="lambda repressor-like DNA-binding domains"/>
    <property type="match status" value="1"/>
</dbReference>
<proteinExistence type="predicted"/>
<feature type="domain" description="Cytoskeleton protein RodZ-like C-terminal" evidence="1">
    <location>
        <begin position="150"/>
        <end position="221"/>
    </location>
</feature>
<comment type="caution">
    <text evidence="2">The sequence shown here is derived from an EMBL/GenBank/DDBJ whole genome shotgun (WGS) entry which is preliminary data.</text>
</comment>
<keyword evidence="3" id="KW-1185">Reference proteome</keyword>
<dbReference type="EMBL" id="BMXY01000001">
    <property type="protein sequence ID" value="GGZ56382.1"/>
    <property type="molecule type" value="Genomic_DNA"/>
</dbReference>
<sequence>MSLADASLRMKLPVRVLDTLERGEWESLGPPVFVRGQARTYARMLGVNLDSDVLPSPFTTTQIPSLVSHAHVPRYRHMAENLARRAVYVVLTVSLVVPVWLATRGHGGAPEVASLDLAPSQTALAETVRTPMVASIAPITAEAPSVTPLELVFEGESWVQVFAADGSVVEKGLLRVGDRRVLKPSSASRLVLGNATAVRARLHGQPVDLAPFTRANVARFTLSSDGSLAPSAP</sequence>
<evidence type="ECO:0000259" key="1">
    <source>
        <dbReference type="Pfam" id="PF13464"/>
    </source>
</evidence>
<gene>
    <name evidence="2" type="ORF">GCM10008101_07250</name>
</gene>
<reference evidence="3" key="1">
    <citation type="journal article" date="2019" name="Int. J. Syst. Evol. Microbiol.">
        <title>The Global Catalogue of Microorganisms (GCM) 10K type strain sequencing project: providing services to taxonomists for standard genome sequencing and annotation.</title>
        <authorList>
            <consortium name="The Broad Institute Genomics Platform"/>
            <consortium name="The Broad Institute Genome Sequencing Center for Infectious Disease"/>
            <person name="Wu L."/>
            <person name="Ma J."/>
        </authorList>
    </citation>
    <scope>NUCLEOTIDE SEQUENCE [LARGE SCALE GENOMIC DNA]</scope>
    <source>
        <strain evidence="3">KCTC 22558</strain>
    </source>
</reference>
<organism evidence="2 3">
    <name type="scientific">Cognatilysobacter xinjiangensis</name>
    <dbReference type="NCBI Taxonomy" id="546892"/>
    <lineage>
        <taxon>Bacteria</taxon>
        <taxon>Pseudomonadati</taxon>
        <taxon>Pseudomonadota</taxon>
        <taxon>Gammaproteobacteria</taxon>
        <taxon>Lysobacterales</taxon>
        <taxon>Lysobacteraceae</taxon>
        <taxon>Cognatilysobacter</taxon>
    </lineage>
</organism>
<protein>
    <submittedName>
        <fullName evidence="2">Membrane protein</fullName>
    </submittedName>
</protein>
<evidence type="ECO:0000313" key="3">
    <source>
        <dbReference type="Proteomes" id="UP000643403"/>
    </source>
</evidence>
<dbReference type="PANTHER" id="PTHR34475:SF1">
    <property type="entry name" value="CYTOSKELETON PROTEIN RODZ"/>
    <property type="match status" value="1"/>
</dbReference>
<dbReference type="Pfam" id="PF13413">
    <property type="entry name" value="HTH_25"/>
    <property type="match status" value="1"/>
</dbReference>
<evidence type="ECO:0000313" key="2">
    <source>
        <dbReference type="EMBL" id="GGZ56382.1"/>
    </source>
</evidence>
<name>A0ABQ3BST7_9GAMM</name>
<dbReference type="Pfam" id="PF13464">
    <property type="entry name" value="RodZ_C"/>
    <property type="match status" value="1"/>
</dbReference>
<accession>A0ABQ3BST7</accession>
<dbReference type="InterPro" id="IPR010982">
    <property type="entry name" value="Lambda_DNA-bd_dom_sf"/>
</dbReference>
<dbReference type="InterPro" id="IPR025194">
    <property type="entry name" value="RodZ-like_C"/>
</dbReference>
<dbReference type="PANTHER" id="PTHR34475">
    <property type="match status" value="1"/>
</dbReference>